<organism evidence="2 3">
    <name type="scientific">Lachancea mirantina</name>
    <dbReference type="NCBI Taxonomy" id="1230905"/>
    <lineage>
        <taxon>Eukaryota</taxon>
        <taxon>Fungi</taxon>
        <taxon>Dikarya</taxon>
        <taxon>Ascomycota</taxon>
        <taxon>Saccharomycotina</taxon>
        <taxon>Saccharomycetes</taxon>
        <taxon>Saccharomycetales</taxon>
        <taxon>Saccharomycetaceae</taxon>
        <taxon>Lachancea</taxon>
    </lineage>
</organism>
<comment type="similarity">
    <text evidence="1">Belongs to the Mo25 family.</text>
</comment>
<dbReference type="EMBL" id="LT598462">
    <property type="protein sequence ID" value="SCU77560.1"/>
    <property type="molecule type" value="Genomic_DNA"/>
</dbReference>
<dbReference type="GO" id="GO:0035556">
    <property type="term" value="P:intracellular signal transduction"/>
    <property type="evidence" value="ECO:0007669"/>
    <property type="project" value="TreeGrafter"/>
</dbReference>
<proteinExistence type="inferred from homology"/>
<dbReference type="PANTHER" id="PTHR10182">
    <property type="entry name" value="CALCIUM-BINDING PROTEIN 39-RELATED"/>
    <property type="match status" value="1"/>
</dbReference>
<evidence type="ECO:0000313" key="2">
    <source>
        <dbReference type="EMBL" id="SCU77560.1"/>
    </source>
</evidence>
<dbReference type="PANTHER" id="PTHR10182:SF3">
    <property type="entry name" value="PROTEIN MO25"/>
    <property type="match status" value="1"/>
</dbReference>
<dbReference type="Proteomes" id="UP000191024">
    <property type="component" value="Chromosome A"/>
</dbReference>
<dbReference type="AlphaFoldDB" id="A0A1G4ILT8"/>
<keyword evidence="3" id="KW-1185">Reference proteome</keyword>
<dbReference type="Pfam" id="PF08569">
    <property type="entry name" value="Mo25"/>
    <property type="match status" value="1"/>
</dbReference>
<name>A0A1G4ILT8_9SACH</name>
<dbReference type="Gene3D" id="1.25.10.10">
    <property type="entry name" value="Leucine-rich Repeat Variant"/>
    <property type="match status" value="1"/>
</dbReference>
<evidence type="ECO:0000256" key="1">
    <source>
        <dbReference type="ARBA" id="ARBA00011012"/>
    </source>
</evidence>
<sequence length="363" mass="41734">MAFWWKKSPKSPSDYAKLLSEQLNKFETASTADSRRKTQDECSKYLTGTKHFMLGEVDPAPSTESLDELFGAIYHTDLLYDLLAHLTDLDFEACKDVALIFSTCLRRSKDNKLVTVDFLVARPRFIALMLRTTELALAKSNSNDLFLTVGSVVLECVKYEQLCRLILKDQQMWKFFDYARQGSFEVSTESLQILTNTFTSHHKLVSTEFFSQPVLLSRFISRLNKLIAHGNYVTKRQSIKLLYNLIMVRAYNQLLTSYINSPENLKLIMILLSDRSKNLQIGSFNVFKVFIANPRKSKQVLDILIKNREKLLQYFENFNTDSKDSTFLDEKDYVSQEIEALPRLVSSGSEPYLGSSPQKNLVN</sequence>
<dbReference type="STRING" id="1230905.A0A1G4ILT8"/>
<dbReference type="InterPro" id="IPR016024">
    <property type="entry name" value="ARM-type_fold"/>
</dbReference>
<dbReference type="GO" id="GO:0043539">
    <property type="term" value="F:protein serine/threonine kinase activator activity"/>
    <property type="evidence" value="ECO:0007669"/>
    <property type="project" value="TreeGrafter"/>
</dbReference>
<dbReference type="OrthoDB" id="609103at2759"/>
<protein>
    <submittedName>
        <fullName evidence="2">LAMI_0A01552g1_1</fullName>
    </submittedName>
</protein>
<dbReference type="InterPro" id="IPR011989">
    <property type="entry name" value="ARM-like"/>
</dbReference>
<accession>A0A1G4ILT8</accession>
<gene>
    <name evidence="2" type="ORF">LAMI_0A01552G</name>
</gene>
<evidence type="ECO:0000313" key="3">
    <source>
        <dbReference type="Proteomes" id="UP000191024"/>
    </source>
</evidence>
<dbReference type="SUPFAM" id="SSF48371">
    <property type="entry name" value="ARM repeat"/>
    <property type="match status" value="1"/>
</dbReference>
<dbReference type="InterPro" id="IPR013878">
    <property type="entry name" value="Mo25"/>
</dbReference>
<reference evidence="2 3" key="1">
    <citation type="submission" date="2016-03" db="EMBL/GenBank/DDBJ databases">
        <authorList>
            <person name="Devillers H."/>
        </authorList>
    </citation>
    <scope>NUCLEOTIDE SEQUENCE [LARGE SCALE GENOMIC DNA]</scope>
    <source>
        <strain evidence="2">CBS 11717</strain>
    </source>
</reference>